<protein>
    <submittedName>
        <fullName evidence="1">Uncharacterized protein</fullName>
    </submittedName>
</protein>
<accession>A0ABY7EKR3</accession>
<dbReference type="EMBL" id="CP111018">
    <property type="protein sequence ID" value="WAR10440.1"/>
    <property type="molecule type" value="Genomic_DNA"/>
</dbReference>
<evidence type="ECO:0000313" key="2">
    <source>
        <dbReference type="Proteomes" id="UP001164746"/>
    </source>
</evidence>
<proteinExistence type="predicted"/>
<evidence type="ECO:0000313" key="1">
    <source>
        <dbReference type="EMBL" id="WAR10440.1"/>
    </source>
</evidence>
<keyword evidence="2" id="KW-1185">Reference proteome</keyword>
<gene>
    <name evidence="1" type="ORF">MAR_035516</name>
</gene>
<name>A0ABY7EKR3_MYAAR</name>
<dbReference type="Proteomes" id="UP001164746">
    <property type="component" value="Chromosome 7"/>
</dbReference>
<organism evidence="1 2">
    <name type="scientific">Mya arenaria</name>
    <name type="common">Soft-shell clam</name>
    <dbReference type="NCBI Taxonomy" id="6604"/>
    <lineage>
        <taxon>Eukaryota</taxon>
        <taxon>Metazoa</taxon>
        <taxon>Spiralia</taxon>
        <taxon>Lophotrochozoa</taxon>
        <taxon>Mollusca</taxon>
        <taxon>Bivalvia</taxon>
        <taxon>Autobranchia</taxon>
        <taxon>Heteroconchia</taxon>
        <taxon>Euheterodonta</taxon>
        <taxon>Imparidentia</taxon>
        <taxon>Neoheterodontei</taxon>
        <taxon>Myida</taxon>
        <taxon>Myoidea</taxon>
        <taxon>Myidae</taxon>
        <taxon>Mya</taxon>
    </lineage>
</organism>
<reference evidence="1" key="1">
    <citation type="submission" date="2022-11" db="EMBL/GenBank/DDBJ databases">
        <title>Centuries of genome instability and evolution in soft-shell clam transmissible cancer (bioRxiv).</title>
        <authorList>
            <person name="Hart S.F.M."/>
            <person name="Yonemitsu M.A."/>
            <person name="Giersch R.M."/>
            <person name="Beal B.F."/>
            <person name="Arriagada G."/>
            <person name="Davis B.W."/>
            <person name="Ostrander E.A."/>
            <person name="Goff S.P."/>
            <person name="Metzger M.J."/>
        </authorList>
    </citation>
    <scope>NUCLEOTIDE SEQUENCE</scope>
    <source>
        <strain evidence="1">MELC-2E11</strain>
        <tissue evidence="1">Siphon/mantle</tissue>
    </source>
</reference>
<sequence>MCCVKLDSQSSAIESRMAYLDALSKSQCELSTFIGGLQQAKTCYMQEDFRNRKFLSVDSLIEKQQVLFRDMGRSGEWDPVFHTGNPADVGLEQAAYNVTITTTSGAINAIILYNGESAHLPRRGCAIALRLQRLTDT</sequence>